<dbReference type="Pfam" id="PF05721">
    <property type="entry name" value="PhyH"/>
    <property type="match status" value="1"/>
</dbReference>
<accession>A0A0D2FHS9</accession>
<dbReference type="AlphaFoldDB" id="A0A0D2FHS9"/>
<keyword evidence="2" id="KW-1185">Reference proteome</keyword>
<dbReference type="Proteomes" id="UP000054342">
    <property type="component" value="Unassembled WGS sequence"/>
</dbReference>
<reference evidence="1 2" key="1">
    <citation type="submission" date="2015-01" db="EMBL/GenBank/DDBJ databases">
        <title>The Genome Sequence of Exophiala xenobiotica CBS118157.</title>
        <authorList>
            <consortium name="The Broad Institute Genomics Platform"/>
            <person name="Cuomo C."/>
            <person name="de Hoog S."/>
            <person name="Gorbushina A."/>
            <person name="Stielow B."/>
            <person name="Teixiera M."/>
            <person name="Abouelleil A."/>
            <person name="Chapman S.B."/>
            <person name="Priest M."/>
            <person name="Young S.K."/>
            <person name="Wortman J."/>
            <person name="Nusbaum C."/>
            <person name="Birren B."/>
        </authorList>
    </citation>
    <scope>NUCLEOTIDE SEQUENCE [LARGE SCALE GENOMIC DNA]</scope>
    <source>
        <strain evidence="1 2">CBS 118157</strain>
    </source>
</reference>
<sequence>MNTSGPQRPSLPYHTSDLPIHLPPLPLTEHEAVPAELNPGDTVLFLGGVYHAGGANTTTDEARETVGIFLCRGMYRQVENQYFMVPPAKAKRLSPKAQRLLGYAISPPFCGFVNYKDPLEDLFQVVEVDPLLV</sequence>
<dbReference type="OrthoDB" id="445007at2759"/>
<name>A0A0D2FHS9_9EURO</name>
<evidence type="ECO:0008006" key="3">
    <source>
        <dbReference type="Google" id="ProtNLM"/>
    </source>
</evidence>
<gene>
    <name evidence="1" type="ORF">PV05_00001</name>
</gene>
<dbReference type="RefSeq" id="XP_013320313.1">
    <property type="nucleotide sequence ID" value="XM_013464859.1"/>
</dbReference>
<organism evidence="1 2">
    <name type="scientific">Exophiala xenobiotica</name>
    <dbReference type="NCBI Taxonomy" id="348802"/>
    <lineage>
        <taxon>Eukaryota</taxon>
        <taxon>Fungi</taxon>
        <taxon>Dikarya</taxon>
        <taxon>Ascomycota</taxon>
        <taxon>Pezizomycotina</taxon>
        <taxon>Eurotiomycetes</taxon>
        <taxon>Chaetothyriomycetidae</taxon>
        <taxon>Chaetothyriales</taxon>
        <taxon>Herpotrichiellaceae</taxon>
        <taxon>Exophiala</taxon>
    </lineage>
</organism>
<dbReference type="SUPFAM" id="SSF51197">
    <property type="entry name" value="Clavaminate synthase-like"/>
    <property type="match status" value="1"/>
</dbReference>
<protein>
    <recommendedName>
        <fullName evidence="3">Phytanoyl-CoA dioxygenase</fullName>
    </recommendedName>
</protein>
<evidence type="ECO:0000313" key="1">
    <source>
        <dbReference type="EMBL" id="KIW59729.1"/>
    </source>
</evidence>
<dbReference type="Gene3D" id="2.60.120.620">
    <property type="entry name" value="q2cbj1_9rhob like domain"/>
    <property type="match status" value="1"/>
</dbReference>
<proteinExistence type="predicted"/>
<dbReference type="HOGENOM" id="CLU_1906767_0_0_1"/>
<dbReference type="InterPro" id="IPR008775">
    <property type="entry name" value="Phytyl_CoA_dOase-like"/>
</dbReference>
<dbReference type="EMBL" id="KN847317">
    <property type="protein sequence ID" value="KIW59729.1"/>
    <property type="molecule type" value="Genomic_DNA"/>
</dbReference>
<dbReference type="GeneID" id="25321909"/>
<evidence type="ECO:0000313" key="2">
    <source>
        <dbReference type="Proteomes" id="UP000054342"/>
    </source>
</evidence>